<comment type="caution">
    <text evidence="1">The sequence shown here is derived from an EMBL/GenBank/DDBJ whole genome shotgun (WGS) entry which is preliminary data.</text>
</comment>
<evidence type="ECO:0000313" key="1">
    <source>
        <dbReference type="EMBL" id="KAJ1185667.1"/>
    </source>
</evidence>
<proteinExistence type="predicted"/>
<gene>
    <name evidence="1" type="ORF">NDU88_002457</name>
</gene>
<sequence length="119" mass="13347">MNSETFTERTASAEKELHWAWKHDIGDDCTAAAAKGFLLAKRLITRKWRSPDPPSYEAWVQSLTVWARAECTVLRHEDVLGLCKYPLTSQWELMLMDLYIPLVPAPLSSDSPAAGGECP</sequence>
<evidence type="ECO:0000313" key="2">
    <source>
        <dbReference type="Proteomes" id="UP001066276"/>
    </source>
</evidence>
<dbReference type="Proteomes" id="UP001066276">
    <property type="component" value="Chromosome 3_1"/>
</dbReference>
<accession>A0AAV7U9S6</accession>
<name>A0AAV7U9S6_PLEWA</name>
<dbReference type="AlphaFoldDB" id="A0AAV7U9S6"/>
<dbReference type="EMBL" id="JANPWB010000005">
    <property type="protein sequence ID" value="KAJ1185667.1"/>
    <property type="molecule type" value="Genomic_DNA"/>
</dbReference>
<organism evidence="1 2">
    <name type="scientific">Pleurodeles waltl</name>
    <name type="common">Iberian ribbed newt</name>
    <dbReference type="NCBI Taxonomy" id="8319"/>
    <lineage>
        <taxon>Eukaryota</taxon>
        <taxon>Metazoa</taxon>
        <taxon>Chordata</taxon>
        <taxon>Craniata</taxon>
        <taxon>Vertebrata</taxon>
        <taxon>Euteleostomi</taxon>
        <taxon>Amphibia</taxon>
        <taxon>Batrachia</taxon>
        <taxon>Caudata</taxon>
        <taxon>Salamandroidea</taxon>
        <taxon>Salamandridae</taxon>
        <taxon>Pleurodelinae</taxon>
        <taxon>Pleurodeles</taxon>
    </lineage>
</organism>
<protein>
    <submittedName>
        <fullName evidence="1">Uncharacterized protein</fullName>
    </submittedName>
</protein>
<keyword evidence="2" id="KW-1185">Reference proteome</keyword>
<reference evidence="1" key="1">
    <citation type="journal article" date="2022" name="bioRxiv">
        <title>Sequencing and chromosome-scale assembly of the giantPleurodeles waltlgenome.</title>
        <authorList>
            <person name="Brown T."/>
            <person name="Elewa A."/>
            <person name="Iarovenko S."/>
            <person name="Subramanian E."/>
            <person name="Araus A.J."/>
            <person name="Petzold A."/>
            <person name="Susuki M."/>
            <person name="Suzuki K.-i.T."/>
            <person name="Hayashi T."/>
            <person name="Toyoda A."/>
            <person name="Oliveira C."/>
            <person name="Osipova E."/>
            <person name="Leigh N.D."/>
            <person name="Simon A."/>
            <person name="Yun M.H."/>
        </authorList>
    </citation>
    <scope>NUCLEOTIDE SEQUENCE</scope>
    <source>
        <strain evidence="1">20211129_DDA</strain>
        <tissue evidence="1">Liver</tissue>
    </source>
</reference>